<feature type="compositionally biased region" description="Polar residues" evidence="1">
    <location>
        <begin position="418"/>
        <end position="431"/>
    </location>
</feature>
<sequence>MCFLEFIGYTCGHTSLPVLRPCPLTTASHTFPTCPRRADKPFLAGEMCSACQKIVHSRATQIEEYEHRFMHERGVCGCPTVFPYLIRPRTIGGGSGGSGSDGSSPGKGREKENEPQHQPQDKGKKREGCERDGEEPHTDGQEHQNADDRGPPPVDALLPPLIDETTDASGRAVVAVRLPSLYAAEWVGDHRHRHAMGLCHCRVDFRPYQRARRPLTVVLEQCESDYRDEKNEHSEDIDGDYKDGADRGDSGDGGSGDDYDDGRARPNRWEQRHPTAVNHARLLRRATSIRRTQSHPALPRSEREGPGPSRLRCEWRRTRSDVDASSSSSSSSSCSSGNGEGEVTETNTDSDDNGGKQKEPEKVPPTTNVGLSAQAEEFSPVMQGTEGAGMEGTNMKQPQKADVPTEQGNDMSKDKETSLASSSVEEPQHTATPGAPAFRGTAARYSGAVFAEVPTYLPLTGPFLAQPSPYAAAIGQQPVLDGHLRRQTEAEASQQQQHPPARLPHHCDRVPEKKGPVRQDRAFPEPPRGSYDQLPPPPPPPSPPQRPRWPEEAPLVGYPVGAGPEGVPHAAPWHTQPPCWWG</sequence>
<evidence type="ECO:0000313" key="3">
    <source>
        <dbReference type="Proteomes" id="UP000076874"/>
    </source>
</evidence>
<evidence type="ECO:0000313" key="2">
    <source>
        <dbReference type="EMBL" id="OAA62019.1"/>
    </source>
</evidence>
<comment type="caution">
    <text evidence="2">The sequence shown here is derived from an EMBL/GenBank/DDBJ whole genome shotgun (WGS) entry which is preliminary data.</text>
</comment>
<feature type="region of interest" description="Disordered" evidence="1">
    <location>
        <begin position="226"/>
        <end position="439"/>
    </location>
</feature>
<feature type="compositionally biased region" description="Basic and acidic residues" evidence="1">
    <location>
        <begin position="261"/>
        <end position="273"/>
    </location>
</feature>
<feature type="compositionally biased region" description="Gly residues" evidence="1">
    <location>
        <begin position="91"/>
        <end position="100"/>
    </location>
</feature>
<feature type="region of interest" description="Disordered" evidence="1">
    <location>
        <begin position="89"/>
        <end position="161"/>
    </location>
</feature>
<dbReference type="STRING" id="1081102.A0A167UXX5"/>
<feature type="compositionally biased region" description="Basic and acidic residues" evidence="1">
    <location>
        <begin position="300"/>
        <end position="322"/>
    </location>
</feature>
<dbReference type="OrthoDB" id="3438093at2759"/>
<name>A0A167UXX5_9HYPO</name>
<organism evidence="2 3">
    <name type="scientific">Niveomyces insectorum RCEF 264</name>
    <dbReference type="NCBI Taxonomy" id="1081102"/>
    <lineage>
        <taxon>Eukaryota</taxon>
        <taxon>Fungi</taxon>
        <taxon>Dikarya</taxon>
        <taxon>Ascomycota</taxon>
        <taxon>Pezizomycotina</taxon>
        <taxon>Sordariomycetes</taxon>
        <taxon>Hypocreomycetidae</taxon>
        <taxon>Hypocreales</taxon>
        <taxon>Cordycipitaceae</taxon>
        <taxon>Niveomyces</taxon>
    </lineage>
</organism>
<dbReference type="Proteomes" id="UP000076874">
    <property type="component" value="Unassembled WGS sequence"/>
</dbReference>
<feature type="compositionally biased region" description="Basic and acidic residues" evidence="1">
    <location>
        <begin position="353"/>
        <end position="362"/>
    </location>
</feature>
<protein>
    <submittedName>
        <fullName evidence="2">Uncharacterized protein</fullName>
    </submittedName>
</protein>
<dbReference type="EMBL" id="AZHD01000007">
    <property type="protein sequence ID" value="OAA62019.1"/>
    <property type="molecule type" value="Genomic_DNA"/>
</dbReference>
<feature type="compositionally biased region" description="Basic and acidic residues" evidence="1">
    <location>
        <begin position="107"/>
        <end position="150"/>
    </location>
</feature>
<feature type="compositionally biased region" description="Pro residues" evidence="1">
    <location>
        <begin position="534"/>
        <end position="547"/>
    </location>
</feature>
<proteinExistence type="predicted"/>
<feature type="compositionally biased region" description="Basic and acidic residues" evidence="1">
    <location>
        <begin position="226"/>
        <end position="250"/>
    </location>
</feature>
<keyword evidence="3" id="KW-1185">Reference proteome</keyword>
<accession>A0A167UXX5</accession>
<gene>
    <name evidence="2" type="ORF">SPI_04878</name>
</gene>
<dbReference type="AlphaFoldDB" id="A0A167UXX5"/>
<feature type="compositionally biased region" description="Low complexity" evidence="1">
    <location>
        <begin position="325"/>
        <end position="336"/>
    </location>
</feature>
<feature type="region of interest" description="Disordered" evidence="1">
    <location>
        <begin position="481"/>
        <end position="582"/>
    </location>
</feature>
<reference evidence="2 3" key="1">
    <citation type="journal article" date="2016" name="Genome Biol. Evol.">
        <title>Divergent and convergent evolution of fungal pathogenicity.</title>
        <authorList>
            <person name="Shang Y."/>
            <person name="Xiao G."/>
            <person name="Zheng P."/>
            <person name="Cen K."/>
            <person name="Zhan S."/>
            <person name="Wang C."/>
        </authorList>
    </citation>
    <scope>NUCLEOTIDE SEQUENCE [LARGE SCALE GENOMIC DNA]</scope>
    <source>
        <strain evidence="2 3">RCEF 264</strain>
    </source>
</reference>
<evidence type="ECO:0000256" key="1">
    <source>
        <dbReference type="SAM" id="MobiDB-lite"/>
    </source>
</evidence>
<feature type="compositionally biased region" description="Basic and acidic residues" evidence="1">
    <location>
        <begin position="505"/>
        <end position="523"/>
    </location>
</feature>